<dbReference type="OrthoDB" id="626167at2759"/>
<dbReference type="STRING" id="3827.A0A1S2XYT8"/>
<evidence type="ECO:0000256" key="1">
    <source>
        <dbReference type="SAM" id="MobiDB-lite"/>
    </source>
</evidence>
<accession>A0A1S2XYT8</accession>
<gene>
    <name evidence="4" type="primary">LOC101492755</name>
</gene>
<dbReference type="KEGG" id="cam:101492755"/>
<dbReference type="GO" id="GO:0005524">
    <property type="term" value="F:ATP binding"/>
    <property type="evidence" value="ECO:0007669"/>
    <property type="project" value="InterPro"/>
</dbReference>
<dbReference type="InterPro" id="IPR044576">
    <property type="entry name" value="At4g25390-like"/>
</dbReference>
<proteinExistence type="predicted"/>
<dbReference type="GO" id="GO:0004672">
    <property type="term" value="F:protein kinase activity"/>
    <property type="evidence" value="ECO:0007669"/>
    <property type="project" value="InterPro"/>
</dbReference>
<dbReference type="Gene3D" id="3.30.200.20">
    <property type="entry name" value="Phosphorylase Kinase, domain 1"/>
    <property type="match status" value="1"/>
</dbReference>
<evidence type="ECO:0000313" key="4">
    <source>
        <dbReference type="RefSeq" id="XP_004496642.1"/>
    </source>
</evidence>
<reference evidence="4" key="2">
    <citation type="submission" date="2025-08" db="UniProtKB">
        <authorList>
            <consortium name="RefSeq"/>
        </authorList>
    </citation>
    <scope>IDENTIFICATION</scope>
    <source>
        <tissue evidence="4">Etiolated seedlings</tissue>
    </source>
</reference>
<dbReference type="AlphaFoldDB" id="A0A1S2XYT8"/>
<dbReference type="SMART" id="SM00220">
    <property type="entry name" value="S_TKc"/>
    <property type="match status" value="1"/>
</dbReference>
<dbReference type="InterPro" id="IPR011009">
    <property type="entry name" value="Kinase-like_dom_sf"/>
</dbReference>
<dbReference type="Proteomes" id="UP000087171">
    <property type="component" value="Chromosome Ca4"/>
</dbReference>
<dbReference type="InterPro" id="IPR008271">
    <property type="entry name" value="Ser/Thr_kinase_AS"/>
</dbReference>
<protein>
    <submittedName>
        <fullName evidence="4">Receptor-like serine/threonine-protein kinase At4g25390</fullName>
    </submittedName>
</protein>
<sequence>MSTSSPPQPNKKQSSTVVSGCSLIFALLHCLRNKKRTTPSFDSDSNPPHPFSYTLLRRATNSFSTLLGHGGFGPVYSGSLPSSGKPIAVKLMDSTSSQGEHEFHNELFFASRLRSNLLVPAIGFSSDHKRRRFLLVYELMHNGNLHDALLRRKLPELMLWKTRFSIILEIAKGIQYLHSCDPPIIHGDIKPSNILLDNYFFAKIADFGLARFKTLPNFEIRKDHELESDGMETESFNTSFDEYEKESAGVVVVGGVKKSGSVKDYVMDWIGKEVKNDELGGCGSGTGSRRGVNSKSKKKLEWWESMDNVGKADMKKEKRRSVREWWKEEHSQEVEKKKKKKKMGGKNSDNWWENERDYDVKKRNSKNRSKKERGSVDSWLSGELRRVGCNNYDSCNNSGEIPKSGGISNSTSPSMRGTVFYVAPENGYSGDVTEKCDVYSFGVLLLVIISGRRPLEVNGDGFTHVLEFKRANLVSWARHCARKGKLLELVDPSVELLLDDDKEKALVCIKIALLCLVKSANRRPSMKDVVGMLSGELEVPQLPHEYSQSPFQFKNLKQGL</sequence>
<dbReference type="PANTHER" id="PTHR46821:SF9">
    <property type="entry name" value="RECEPTOR-LIKE SERINE_THREONINE-KINASE PLANT"/>
    <property type="match status" value="1"/>
</dbReference>
<dbReference type="PROSITE" id="PS00108">
    <property type="entry name" value="PROTEIN_KINASE_ST"/>
    <property type="match status" value="1"/>
</dbReference>
<dbReference type="Pfam" id="PF07714">
    <property type="entry name" value="PK_Tyr_Ser-Thr"/>
    <property type="match status" value="1"/>
</dbReference>
<reference evidence="3" key="1">
    <citation type="journal article" date="2013" name="Nat. Biotechnol.">
        <title>Draft genome sequence of chickpea (Cicer arietinum) provides a resource for trait improvement.</title>
        <authorList>
            <person name="Varshney R.K."/>
            <person name="Song C."/>
            <person name="Saxena R.K."/>
            <person name="Azam S."/>
            <person name="Yu S."/>
            <person name="Sharpe A.G."/>
            <person name="Cannon S."/>
            <person name="Baek J."/>
            <person name="Rosen B.D."/>
            <person name="Tar'an B."/>
            <person name="Millan T."/>
            <person name="Zhang X."/>
            <person name="Ramsay L.D."/>
            <person name="Iwata A."/>
            <person name="Wang Y."/>
            <person name="Nelson W."/>
            <person name="Farmer A.D."/>
            <person name="Gaur P.M."/>
            <person name="Soderlund C."/>
            <person name="Penmetsa R.V."/>
            <person name="Xu C."/>
            <person name="Bharti A.K."/>
            <person name="He W."/>
            <person name="Winter P."/>
            <person name="Zhao S."/>
            <person name="Hane J.K."/>
            <person name="Carrasquilla-Garcia N."/>
            <person name="Condie J.A."/>
            <person name="Upadhyaya H.D."/>
            <person name="Luo M.C."/>
            <person name="Thudi M."/>
            <person name="Gowda C.L."/>
            <person name="Singh N.P."/>
            <person name="Lichtenzveig J."/>
            <person name="Gali K.K."/>
            <person name="Rubio J."/>
            <person name="Nadarajan N."/>
            <person name="Dolezel J."/>
            <person name="Bansal K.C."/>
            <person name="Xu X."/>
            <person name="Edwards D."/>
            <person name="Zhang G."/>
            <person name="Kahl G."/>
            <person name="Gil J."/>
            <person name="Singh K.B."/>
            <person name="Datta S.K."/>
            <person name="Jackson S.A."/>
            <person name="Wang J."/>
            <person name="Cook D.R."/>
        </authorList>
    </citation>
    <scope>NUCLEOTIDE SEQUENCE [LARGE SCALE GENOMIC DNA]</scope>
    <source>
        <strain evidence="3">cv. CDC Frontier</strain>
    </source>
</reference>
<dbReference type="InterPro" id="IPR000719">
    <property type="entry name" value="Prot_kinase_dom"/>
</dbReference>
<organism evidence="3 4">
    <name type="scientific">Cicer arietinum</name>
    <name type="common">Chickpea</name>
    <name type="synonym">Garbanzo</name>
    <dbReference type="NCBI Taxonomy" id="3827"/>
    <lineage>
        <taxon>Eukaryota</taxon>
        <taxon>Viridiplantae</taxon>
        <taxon>Streptophyta</taxon>
        <taxon>Embryophyta</taxon>
        <taxon>Tracheophyta</taxon>
        <taxon>Spermatophyta</taxon>
        <taxon>Magnoliopsida</taxon>
        <taxon>eudicotyledons</taxon>
        <taxon>Gunneridae</taxon>
        <taxon>Pentapetalae</taxon>
        <taxon>rosids</taxon>
        <taxon>fabids</taxon>
        <taxon>Fabales</taxon>
        <taxon>Fabaceae</taxon>
        <taxon>Papilionoideae</taxon>
        <taxon>50 kb inversion clade</taxon>
        <taxon>NPAAA clade</taxon>
        <taxon>Hologalegina</taxon>
        <taxon>IRL clade</taxon>
        <taxon>Cicereae</taxon>
        <taxon>Cicer</taxon>
    </lineage>
</organism>
<feature type="region of interest" description="Disordered" evidence="1">
    <location>
        <begin position="311"/>
        <end position="352"/>
    </location>
</feature>
<keyword evidence="3" id="KW-1185">Reference proteome</keyword>
<dbReference type="RefSeq" id="XP_004496642.1">
    <property type="nucleotide sequence ID" value="XM_004496585.3"/>
</dbReference>
<evidence type="ECO:0000313" key="3">
    <source>
        <dbReference type="Proteomes" id="UP000087171"/>
    </source>
</evidence>
<dbReference type="PANTHER" id="PTHR46821">
    <property type="entry name" value="OS07G0586332 PROTEIN"/>
    <property type="match status" value="1"/>
</dbReference>
<dbReference type="PaxDb" id="3827-XP_004496642.1"/>
<dbReference type="GeneID" id="101492755"/>
<name>A0A1S2XYT8_CICAR</name>
<feature type="compositionally biased region" description="Basic and acidic residues" evidence="1">
    <location>
        <begin position="311"/>
        <end position="336"/>
    </location>
</feature>
<dbReference type="eggNOG" id="KOG1187">
    <property type="taxonomic scope" value="Eukaryota"/>
</dbReference>
<dbReference type="SUPFAM" id="SSF56112">
    <property type="entry name" value="Protein kinase-like (PK-like)"/>
    <property type="match status" value="1"/>
</dbReference>
<feature type="domain" description="Protein kinase" evidence="2">
    <location>
        <begin position="61"/>
        <end position="547"/>
    </location>
</feature>
<dbReference type="Gene3D" id="1.10.510.10">
    <property type="entry name" value="Transferase(Phosphotransferase) domain 1"/>
    <property type="match status" value="2"/>
</dbReference>
<dbReference type="PROSITE" id="PS50011">
    <property type="entry name" value="PROTEIN_KINASE_DOM"/>
    <property type="match status" value="1"/>
</dbReference>
<evidence type="ECO:0000259" key="2">
    <source>
        <dbReference type="PROSITE" id="PS50011"/>
    </source>
</evidence>
<dbReference type="InterPro" id="IPR001245">
    <property type="entry name" value="Ser-Thr/Tyr_kinase_cat_dom"/>
</dbReference>